<dbReference type="PANTHER" id="PTHR36964">
    <property type="entry name" value="PROTEIN-METHIONINE-SULFOXIDE REDUCTASE HEME-BINDING SUBUNIT MSRQ"/>
    <property type="match status" value="1"/>
</dbReference>
<keyword evidence="4 7" id="KW-1133">Transmembrane helix</keyword>
<dbReference type="GO" id="GO:0020037">
    <property type="term" value="F:heme binding"/>
    <property type="evidence" value="ECO:0007669"/>
    <property type="project" value="UniProtKB-UniRule"/>
</dbReference>
<dbReference type="PANTHER" id="PTHR36964:SF1">
    <property type="entry name" value="PROTEIN-METHIONINE-SULFOXIDE REDUCTASE HEME-BINDING SUBUNIT MSRQ"/>
    <property type="match status" value="1"/>
</dbReference>
<comment type="function">
    <text evidence="7">Part of the MsrPQ system that repairs oxidized periplasmic proteins containing methionine sulfoxide residues (Met-O), using respiratory chain electrons. Thus protects these proteins from oxidative-stress damage caused by reactive species of oxygen and chlorine generated by the host defense mechanisms. MsrPQ is essential for the maintenance of envelope integrity under bleach stress, rescuing a wide series of structurally unrelated periplasmic proteins from methionine oxidation. MsrQ provides electrons for reduction to the reductase catalytic subunit MsrP, using the quinone pool of the respiratory chain.</text>
</comment>
<dbReference type="RefSeq" id="WP_055454774.1">
    <property type="nucleotide sequence ID" value="NZ_CYHE01000002.1"/>
</dbReference>
<feature type="transmembrane region" description="Helical" evidence="7">
    <location>
        <begin position="186"/>
        <end position="204"/>
    </location>
</feature>
<comment type="subcellular location">
    <subcellularLocation>
        <location evidence="7">Cell membrane</location>
        <topology evidence="7">Multi-pass membrane protein</topology>
    </subcellularLocation>
    <subcellularLocation>
        <location evidence="1">Membrane</location>
        <topology evidence="1">Multi-pass membrane protein</topology>
    </subcellularLocation>
</comment>
<feature type="transmembrane region" description="Helical" evidence="7">
    <location>
        <begin position="28"/>
        <end position="50"/>
    </location>
</feature>
<comment type="cofactor">
    <cofactor evidence="7">
        <name>FMN</name>
        <dbReference type="ChEBI" id="CHEBI:58210"/>
    </cofactor>
    <text evidence="7">Binds 1 FMN per subunit.</text>
</comment>
<comment type="cofactor">
    <cofactor evidence="7">
        <name>heme b</name>
        <dbReference type="ChEBI" id="CHEBI:60344"/>
    </cofactor>
    <text evidence="7">Binds 1 heme b (iron(II)-protoporphyrin IX) group per subunit.</text>
</comment>
<protein>
    <recommendedName>
        <fullName evidence="7">Protein-methionine-sulfoxide reductase heme-binding subunit MsrQ</fullName>
    </recommendedName>
    <alternativeName>
        <fullName evidence="7">Flavocytochrome MsrQ</fullName>
    </alternativeName>
</protein>
<evidence type="ECO:0000313" key="9">
    <source>
        <dbReference type="EMBL" id="CUA93882.1"/>
    </source>
</evidence>
<dbReference type="GO" id="GO:0009055">
    <property type="term" value="F:electron transfer activity"/>
    <property type="evidence" value="ECO:0007669"/>
    <property type="project" value="UniProtKB-UniRule"/>
</dbReference>
<name>A0A0K6HS58_9HYPH</name>
<comment type="similarity">
    <text evidence="7">Belongs to the MsrQ family.</text>
</comment>
<keyword evidence="10" id="KW-1185">Reference proteome</keyword>
<dbReference type="InterPro" id="IPR022837">
    <property type="entry name" value="MsrQ-like"/>
</dbReference>
<dbReference type="InterPro" id="IPR013130">
    <property type="entry name" value="Fe3_Rdtase_TM_dom"/>
</dbReference>
<feature type="transmembrane region" description="Helical" evidence="7">
    <location>
        <begin position="125"/>
        <end position="147"/>
    </location>
</feature>
<evidence type="ECO:0000256" key="5">
    <source>
        <dbReference type="ARBA" id="ARBA00023004"/>
    </source>
</evidence>
<evidence type="ECO:0000256" key="1">
    <source>
        <dbReference type="ARBA" id="ARBA00004141"/>
    </source>
</evidence>
<dbReference type="EMBL" id="CYHE01000002">
    <property type="protein sequence ID" value="CUA93882.1"/>
    <property type="molecule type" value="Genomic_DNA"/>
</dbReference>
<reference evidence="10" key="1">
    <citation type="submission" date="2015-08" db="EMBL/GenBank/DDBJ databases">
        <authorList>
            <person name="Varghese N."/>
        </authorList>
    </citation>
    <scope>NUCLEOTIDE SEQUENCE [LARGE SCALE GENOMIC DNA]</scope>
    <source>
        <strain evidence="10">DSM 23407</strain>
    </source>
</reference>
<feature type="transmembrane region" description="Helical" evidence="7">
    <location>
        <begin position="94"/>
        <end position="113"/>
    </location>
</feature>
<dbReference type="GO" id="GO:0016679">
    <property type="term" value="F:oxidoreductase activity, acting on diphenols and related substances as donors"/>
    <property type="evidence" value="ECO:0007669"/>
    <property type="project" value="TreeGrafter"/>
</dbReference>
<evidence type="ECO:0000256" key="4">
    <source>
        <dbReference type="ARBA" id="ARBA00022989"/>
    </source>
</evidence>
<proteinExistence type="inferred from homology"/>
<keyword evidence="7" id="KW-0479">Metal-binding</keyword>
<evidence type="ECO:0000256" key="7">
    <source>
        <dbReference type="HAMAP-Rule" id="MF_01207"/>
    </source>
</evidence>
<dbReference type="GO" id="GO:0030091">
    <property type="term" value="P:protein repair"/>
    <property type="evidence" value="ECO:0007669"/>
    <property type="project" value="UniProtKB-UniRule"/>
</dbReference>
<evidence type="ECO:0000256" key="6">
    <source>
        <dbReference type="ARBA" id="ARBA00023136"/>
    </source>
</evidence>
<keyword evidence="7" id="KW-0288">FMN</keyword>
<keyword evidence="7" id="KW-1003">Cell membrane</keyword>
<dbReference type="Pfam" id="PF01794">
    <property type="entry name" value="Ferric_reduct"/>
    <property type="match status" value="1"/>
</dbReference>
<organism evidence="9 10">
    <name type="scientific">Pannonibacter indicus</name>
    <dbReference type="NCBI Taxonomy" id="466044"/>
    <lineage>
        <taxon>Bacteria</taxon>
        <taxon>Pseudomonadati</taxon>
        <taxon>Pseudomonadota</taxon>
        <taxon>Alphaproteobacteria</taxon>
        <taxon>Hyphomicrobiales</taxon>
        <taxon>Stappiaceae</taxon>
        <taxon>Pannonibacter</taxon>
    </lineage>
</organism>
<gene>
    <name evidence="7" type="primary">msrQ</name>
    <name evidence="9" type="ORF">Ga0061067_102550</name>
</gene>
<dbReference type="GO" id="GO:0010181">
    <property type="term" value="F:FMN binding"/>
    <property type="evidence" value="ECO:0007669"/>
    <property type="project" value="UniProtKB-UniRule"/>
</dbReference>
<keyword evidence="7" id="KW-0285">Flavoprotein</keyword>
<keyword evidence="3 7" id="KW-0812">Transmembrane</keyword>
<keyword evidence="2 7" id="KW-0813">Transport</keyword>
<feature type="domain" description="Ferric oxidoreductase" evidence="8">
    <location>
        <begin position="63"/>
        <end position="174"/>
    </location>
</feature>
<dbReference type="OrthoDB" id="9788328at2"/>
<dbReference type="GO" id="GO:0046872">
    <property type="term" value="F:metal ion binding"/>
    <property type="evidence" value="ECO:0007669"/>
    <property type="project" value="UniProtKB-KW"/>
</dbReference>
<feature type="transmembrane region" description="Helical" evidence="7">
    <location>
        <begin position="267"/>
        <end position="288"/>
    </location>
</feature>
<evidence type="ECO:0000256" key="2">
    <source>
        <dbReference type="ARBA" id="ARBA00022448"/>
    </source>
</evidence>
<sequence>MPNVSGLRPVAVFLPWTDRQGRLSGLKLAVFLIAIAPALWYLTRAAMGLVQPEPARQLVFVSGDWAMRFLVAALAVSPLRRITGWGKLAGIRRMLGLTALAYGLAHLTLYVIRENLDLWRITSEIVLRFYLTIGFAALAALVALGVTSTDGAIRRMGPRWHRLHKLVYPAAALAAFHYFLQSKSDVSQATLLTGLFLLVMIYRGAARLKLPLASPLVLAGLGLLAGLGTAGIEYLWYHLATGVPAERVFLANFNWQLFTMPAQIRPSWWVVLAGLLTALLPLISTRLLPQPARRQR</sequence>
<feature type="transmembrane region" description="Helical" evidence="7">
    <location>
        <begin position="216"/>
        <end position="237"/>
    </location>
</feature>
<comment type="subunit">
    <text evidence="7">Heterodimer of a catalytic subunit (MsrP) and a heme-binding subunit (MsrQ).</text>
</comment>
<keyword evidence="6 7" id="KW-0472">Membrane</keyword>
<evidence type="ECO:0000256" key="3">
    <source>
        <dbReference type="ARBA" id="ARBA00022692"/>
    </source>
</evidence>
<keyword evidence="5 7" id="KW-0408">Iron</keyword>
<evidence type="ECO:0000313" key="10">
    <source>
        <dbReference type="Proteomes" id="UP000183900"/>
    </source>
</evidence>
<evidence type="ECO:0000259" key="8">
    <source>
        <dbReference type="Pfam" id="PF01794"/>
    </source>
</evidence>
<dbReference type="GO" id="GO:0005886">
    <property type="term" value="C:plasma membrane"/>
    <property type="evidence" value="ECO:0007669"/>
    <property type="project" value="UniProtKB-SubCell"/>
</dbReference>
<dbReference type="AlphaFoldDB" id="A0A0K6HS58"/>
<keyword evidence="7" id="KW-0249">Electron transport</keyword>
<accession>A0A0K6HS58</accession>
<dbReference type="HAMAP" id="MF_01207">
    <property type="entry name" value="MsrQ"/>
    <property type="match status" value="1"/>
</dbReference>
<dbReference type="Proteomes" id="UP000183900">
    <property type="component" value="Unassembled WGS sequence"/>
</dbReference>
<keyword evidence="7" id="KW-0349">Heme</keyword>